<protein>
    <submittedName>
        <fullName evidence="1">Uncharacterized protein</fullName>
    </submittedName>
</protein>
<dbReference type="Proteomes" id="UP000054337">
    <property type="component" value="Unassembled WGS sequence"/>
</dbReference>
<feature type="non-terminal residue" evidence="1">
    <location>
        <position position="1"/>
    </location>
</feature>
<organism evidence="1 2">
    <name type="scientific">Bipolaris victoriae (strain FI3)</name>
    <name type="common">Victoria blight of oats agent</name>
    <name type="synonym">Cochliobolus victoriae</name>
    <dbReference type="NCBI Taxonomy" id="930091"/>
    <lineage>
        <taxon>Eukaryota</taxon>
        <taxon>Fungi</taxon>
        <taxon>Dikarya</taxon>
        <taxon>Ascomycota</taxon>
        <taxon>Pezizomycotina</taxon>
        <taxon>Dothideomycetes</taxon>
        <taxon>Pleosporomycetidae</taxon>
        <taxon>Pleosporales</taxon>
        <taxon>Pleosporineae</taxon>
        <taxon>Pleosporaceae</taxon>
        <taxon>Bipolaris</taxon>
    </lineage>
</organism>
<name>W7EUJ3_BIPV3</name>
<proteinExistence type="predicted"/>
<keyword evidence="2" id="KW-1185">Reference proteome</keyword>
<accession>W7EUJ3</accession>
<dbReference type="HOGENOM" id="CLU_2518546_0_0_1"/>
<gene>
    <name evidence="1" type="ORF">COCVIDRAFT_86738</name>
</gene>
<evidence type="ECO:0000313" key="2">
    <source>
        <dbReference type="Proteomes" id="UP000054337"/>
    </source>
</evidence>
<sequence length="85" mass="9244">RLHLALSHTLSPSVRQVESICRSQSSEPTRTHLHSAGPVYYHTFVTPTPRLKNTDPSPLAPASTCHTPHLKPSQAVPHTCCADLA</sequence>
<dbReference type="EMBL" id="KI968697">
    <property type="protein sequence ID" value="EUN31846.1"/>
    <property type="molecule type" value="Genomic_DNA"/>
</dbReference>
<reference evidence="1 2" key="1">
    <citation type="journal article" date="2013" name="PLoS Genet.">
        <title>Comparative genome structure, secondary metabolite, and effector coding capacity across Cochliobolus pathogens.</title>
        <authorList>
            <person name="Condon B.J."/>
            <person name="Leng Y."/>
            <person name="Wu D."/>
            <person name="Bushley K.E."/>
            <person name="Ohm R.A."/>
            <person name="Otillar R."/>
            <person name="Martin J."/>
            <person name="Schackwitz W."/>
            <person name="Grimwood J."/>
            <person name="MohdZainudin N."/>
            <person name="Xue C."/>
            <person name="Wang R."/>
            <person name="Manning V.A."/>
            <person name="Dhillon B."/>
            <person name="Tu Z.J."/>
            <person name="Steffenson B.J."/>
            <person name="Salamov A."/>
            <person name="Sun H."/>
            <person name="Lowry S."/>
            <person name="LaButti K."/>
            <person name="Han J."/>
            <person name="Copeland A."/>
            <person name="Lindquist E."/>
            <person name="Barry K."/>
            <person name="Schmutz J."/>
            <person name="Baker S.E."/>
            <person name="Ciuffetti L.M."/>
            <person name="Grigoriev I.V."/>
            <person name="Zhong S."/>
            <person name="Turgeon B.G."/>
        </authorList>
    </citation>
    <scope>NUCLEOTIDE SEQUENCE [LARGE SCALE GENOMIC DNA]</scope>
    <source>
        <strain evidence="1 2">FI3</strain>
    </source>
</reference>
<evidence type="ECO:0000313" key="1">
    <source>
        <dbReference type="EMBL" id="EUN31846.1"/>
    </source>
</evidence>
<dbReference type="RefSeq" id="XP_014561421.1">
    <property type="nucleotide sequence ID" value="XM_014705935.1"/>
</dbReference>
<dbReference type="GeneID" id="26258528"/>
<dbReference type="AlphaFoldDB" id="W7EUJ3"/>